<evidence type="ECO:0000313" key="5">
    <source>
        <dbReference type="Proteomes" id="UP000696280"/>
    </source>
</evidence>
<dbReference type="OrthoDB" id="2113314at2759"/>
<feature type="domain" description="Agd3 C-terminal" evidence="3">
    <location>
        <begin position="783"/>
        <end position="849"/>
    </location>
</feature>
<feature type="domain" description="Agd3 deacetylase" evidence="1">
    <location>
        <begin position="412"/>
        <end position="782"/>
    </location>
</feature>
<dbReference type="InterPro" id="IPR056827">
    <property type="entry name" value="CBM87_Agd3"/>
</dbReference>
<evidence type="ECO:0000259" key="2">
    <source>
        <dbReference type="Pfam" id="PF25116"/>
    </source>
</evidence>
<dbReference type="PANTHER" id="PTHR31002:SF34">
    <property type="entry name" value="CELL WALL PROTEIN CWP1-RELATED"/>
    <property type="match status" value="1"/>
</dbReference>
<protein>
    <recommendedName>
        <fullName evidence="6">Extracellular serine-rich protein</fullName>
    </recommendedName>
</protein>
<evidence type="ECO:0000259" key="3">
    <source>
        <dbReference type="Pfam" id="PF25117"/>
    </source>
</evidence>
<dbReference type="Pfam" id="PF25116">
    <property type="entry name" value="CBM87_Agd3"/>
    <property type="match status" value="1"/>
</dbReference>
<sequence>MKDKYNNTQLPSCLSSGHSRAFNSFLPFSVTLPLFIASVKMKLLHSLPQVLINALLVASTVQGHGNHHHHAKRAAKGGNSTKAEIHNEPVNSQNYELGHKLAAESKIKPLANVNGTNQKANTTTATPPGVKTKKIIGLLERVIGDLKDKEGSPADAGKTDLGKRATVTANTVNSTVLVIARDDPTTAAYQATSALSGYGIPYQVLIVPKGTAPGGTSLPQLNSSTTAGNFGAIYVISEVSYDYNGNYQSALLPTQWDTMYAYQLNFGVRMVRMDVYPGSTVGATVVNPSSPGCCNDEQLISITNNTGFPTAGLKLNAGMSTLGLYHYPATVTDPTIATPFLQFAAGAGFNSPSTGGVINNINGRQQMVFFISSGAEFQATSALLNHAWIHWATRGLYAGYRRINFNTQKGVVDDMFLQTEIYNETAIALGVDSPTNFRVRTGDMINHVSWTPKIQAAMPKGSTYFIEIAHNGNGNIDVGTQLDYNRDAQKCGIGAIYLDYGDTPLEFQKPLGTGTNRWPSTPSTYPYSVACTNDDTLKTWFATAANRDVFAHMSHTFTHENQNNATYFDIFREITWNQAWLNQTTLSKAKRFSYHGIVPPAITGLHNGDALRAWSVNGITSCVGDNTRSVLVNKQNEHWPYITNVADNGFAGIVVNPRWALSIYYNCDVPQCTTDEWVKYSKGEGDFYSLLDYEKRVNIRRLMGLHHDGFMFHQANMRQIDVPKTTINGTTDRYSLLQAWVGTVVAEYTRLVNWPMITLKHDDMSQGFINRMTRDLCSPKMSYTVSGGKITAVTVTANRNVCSQPVPVTVPGSIQNAGLYRTEQIGNDPLTVWVPLQGKAVTLTLVAPIVL</sequence>
<feature type="domain" description="Agd3 CBM87" evidence="2">
    <location>
        <begin position="172"/>
        <end position="391"/>
    </location>
</feature>
<dbReference type="InterPro" id="IPR056825">
    <property type="entry name" value="Agd3_C"/>
</dbReference>
<dbReference type="Pfam" id="PF25117">
    <property type="entry name" value="Agd3_C"/>
    <property type="match status" value="1"/>
</dbReference>
<dbReference type="InterPro" id="IPR056826">
    <property type="entry name" value="Agd3_CE"/>
</dbReference>
<evidence type="ECO:0008006" key="6">
    <source>
        <dbReference type="Google" id="ProtNLM"/>
    </source>
</evidence>
<dbReference type="Proteomes" id="UP000696280">
    <property type="component" value="Unassembled WGS sequence"/>
</dbReference>
<dbReference type="Pfam" id="PF25115">
    <property type="entry name" value="Agd3_CE"/>
    <property type="match status" value="1"/>
</dbReference>
<dbReference type="PANTHER" id="PTHR31002">
    <property type="entry name" value="SERIPAUPERIN"/>
    <property type="match status" value="1"/>
</dbReference>
<accession>A0A9N9KSQ7</accession>
<keyword evidence="5" id="KW-1185">Reference proteome</keyword>
<comment type="caution">
    <text evidence="4">The sequence shown here is derived from an EMBL/GenBank/DDBJ whole genome shotgun (WGS) entry which is preliminary data.</text>
</comment>
<evidence type="ECO:0000259" key="1">
    <source>
        <dbReference type="Pfam" id="PF25115"/>
    </source>
</evidence>
<organism evidence="4 5">
    <name type="scientific">Hymenoscyphus fraxineus</name>
    <dbReference type="NCBI Taxonomy" id="746836"/>
    <lineage>
        <taxon>Eukaryota</taxon>
        <taxon>Fungi</taxon>
        <taxon>Dikarya</taxon>
        <taxon>Ascomycota</taxon>
        <taxon>Pezizomycotina</taxon>
        <taxon>Leotiomycetes</taxon>
        <taxon>Helotiales</taxon>
        <taxon>Helotiaceae</taxon>
        <taxon>Hymenoscyphus</taxon>
    </lineage>
</organism>
<gene>
    <name evidence="4" type="ORF">HYFRA_00001173</name>
</gene>
<reference evidence="4" key="1">
    <citation type="submission" date="2021-07" db="EMBL/GenBank/DDBJ databases">
        <authorList>
            <person name="Durling M."/>
        </authorList>
    </citation>
    <scope>NUCLEOTIDE SEQUENCE</scope>
</reference>
<name>A0A9N9KSQ7_9HELO</name>
<dbReference type="AlphaFoldDB" id="A0A9N9KSQ7"/>
<dbReference type="InterPro" id="IPR050788">
    <property type="entry name" value="Yeast_SRP1/TIP1_CWP"/>
</dbReference>
<evidence type="ECO:0000313" key="4">
    <source>
        <dbReference type="EMBL" id="CAG8952426.1"/>
    </source>
</evidence>
<proteinExistence type="predicted"/>
<dbReference type="EMBL" id="CAJVRL010000045">
    <property type="protein sequence ID" value="CAG8952426.1"/>
    <property type="molecule type" value="Genomic_DNA"/>
</dbReference>